<accession>A0AB35L0M4</accession>
<name>A0AB35L0M4_ECTOL</name>
<gene>
    <name evidence="1" type="ORF">N7671_14340</name>
</gene>
<evidence type="ECO:0000313" key="2">
    <source>
        <dbReference type="Proteomes" id="UP001159292"/>
    </source>
</evidence>
<protein>
    <recommendedName>
        <fullName evidence="3">Lipoprotein</fullName>
    </recommendedName>
</protein>
<proteinExistence type="predicted"/>
<evidence type="ECO:0000313" key="1">
    <source>
        <dbReference type="EMBL" id="MDH0568386.1"/>
    </source>
</evidence>
<dbReference type="PROSITE" id="PS51257">
    <property type="entry name" value="PROKAR_LIPOPROTEIN"/>
    <property type="match status" value="1"/>
</dbReference>
<evidence type="ECO:0008006" key="3">
    <source>
        <dbReference type="Google" id="ProtNLM"/>
    </source>
</evidence>
<dbReference type="Proteomes" id="UP001159292">
    <property type="component" value="Unassembled WGS sequence"/>
</dbReference>
<reference evidence="1" key="1">
    <citation type="submission" date="2022-09" db="EMBL/GenBank/DDBJ databases">
        <title>Intensive care unit water sources are persistently colonized with multi-drug resistant bacteria and are the site of extensive horizontal gene transfer of antibiotic resistance genes.</title>
        <authorList>
            <person name="Diorio-Toth L."/>
        </authorList>
    </citation>
    <scope>NUCLEOTIDE SEQUENCE</scope>
    <source>
        <strain evidence="1">GD04000</strain>
    </source>
</reference>
<comment type="caution">
    <text evidence="1">The sequence shown here is derived from an EMBL/GenBank/DDBJ whole genome shotgun (WGS) entry which is preliminary data.</text>
</comment>
<dbReference type="EMBL" id="JAOEET010000037">
    <property type="protein sequence ID" value="MDH0568386.1"/>
    <property type="molecule type" value="Genomic_DNA"/>
</dbReference>
<sequence length="157" mass="16223">MINKLIPLVLVVGVLSGCDGGAPPKAASVISNATNISATFPAAYASLPKKAGGACGFDQPKIDGDNQFISGWAAISPKDGVVAEVMVVGFSANGSEKFAVTSKQKREDVVKYFNNPALIDSGFSVYVNKADILSGSKVILYQVFQGGVYACEVTAAL</sequence>
<dbReference type="AlphaFoldDB" id="A0AB35L0M4"/>
<organism evidence="1 2">
    <name type="scientific">Ectopseudomonas oleovorans</name>
    <name type="common">Pseudomonas oleovorans</name>
    <dbReference type="NCBI Taxonomy" id="301"/>
    <lineage>
        <taxon>Bacteria</taxon>
        <taxon>Pseudomonadati</taxon>
        <taxon>Pseudomonadota</taxon>
        <taxon>Gammaproteobacteria</taxon>
        <taxon>Pseudomonadales</taxon>
        <taxon>Pseudomonadaceae</taxon>
        <taxon>Ectopseudomonas</taxon>
    </lineage>
</organism>
<dbReference type="RefSeq" id="WP_280087344.1">
    <property type="nucleotide sequence ID" value="NZ_JAOEET010000037.1"/>
</dbReference>